<protein>
    <submittedName>
        <fullName evidence="1">Uncharacterized protein</fullName>
    </submittedName>
</protein>
<organism evidence="1 2">
    <name type="scientific">Ligilactobacillus salivarius</name>
    <dbReference type="NCBI Taxonomy" id="1624"/>
    <lineage>
        <taxon>Bacteria</taxon>
        <taxon>Bacillati</taxon>
        <taxon>Bacillota</taxon>
        <taxon>Bacilli</taxon>
        <taxon>Lactobacillales</taxon>
        <taxon>Lactobacillaceae</taxon>
        <taxon>Ligilactobacillus</taxon>
    </lineage>
</organism>
<name>A0A9X6XJF6_9LACO</name>
<dbReference type="Proteomes" id="UP000218139">
    <property type="component" value="Unassembled WGS sequence"/>
</dbReference>
<proteinExistence type="predicted"/>
<dbReference type="RefSeq" id="WP_086201395.1">
    <property type="nucleotide sequence ID" value="NZ_LXZG01000095.1"/>
</dbReference>
<accession>A0A9X6XJF6</accession>
<gene>
    <name evidence="1" type="ORF">A8C52_04490</name>
</gene>
<sequence length="81" mass="9372">MKINYKNKNNKHNFEEMYQVGNVIQWINGNIYLVVDHGELDYSLVDLTNNKVYATYDTLENLISDLASESDVLVNAEINVF</sequence>
<dbReference type="AlphaFoldDB" id="A0A9X6XJF6"/>
<dbReference type="EMBL" id="LXZO01000044">
    <property type="protein sequence ID" value="PAY49204.1"/>
    <property type="molecule type" value="Genomic_DNA"/>
</dbReference>
<reference evidence="1 2" key="1">
    <citation type="submission" date="2016-05" db="EMBL/GenBank/DDBJ databases">
        <authorList>
            <person name="Lee J.-Y."/>
            <person name="Kim E.B."/>
            <person name="Choi Y.-J."/>
        </authorList>
    </citation>
    <scope>NUCLEOTIDE SEQUENCE [LARGE SCALE GENOMIC DNA]</scope>
    <source>
        <strain evidence="1 2">KLA006</strain>
    </source>
</reference>
<evidence type="ECO:0000313" key="2">
    <source>
        <dbReference type="Proteomes" id="UP000218139"/>
    </source>
</evidence>
<comment type="caution">
    <text evidence="1">The sequence shown here is derived from an EMBL/GenBank/DDBJ whole genome shotgun (WGS) entry which is preliminary data.</text>
</comment>
<evidence type="ECO:0000313" key="1">
    <source>
        <dbReference type="EMBL" id="PAY49204.1"/>
    </source>
</evidence>